<dbReference type="EMBL" id="JASCIR010000001">
    <property type="protein sequence ID" value="MDI3384953.1"/>
    <property type="molecule type" value="Genomic_DNA"/>
</dbReference>
<organism evidence="7 8">
    <name type="scientific">Streptomyces solicavernae</name>
    <dbReference type="NCBI Taxonomy" id="3043614"/>
    <lineage>
        <taxon>Bacteria</taxon>
        <taxon>Bacillati</taxon>
        <taxon>Actinomycetota</taxon>
        <taxon>Actinomycetes</taxon>
        <taxon>Kitasatosporales</taxon>
        <taxon>Streptomycetaceae</taxon>
        <taxon>Streptomyces</taxon>
    </lineage>
</organism>
<dbReference type="Proteomes" id="UP001224661">
    <property type="component" value="Unassembled WGS sequence"/>
</dbReference>
<name>A0ABT6RMI0_9ACTN</name>
<feature type="compositionally biased region" description="Basic and acidic residues" evidence="5">
    <location>
        <begin position="187"/>
        <end position="203"/>
    </location>
</feature>
<keyword evidence="1" id="KW-0808">Transferase</keyword>
<reference evidence="7 8" key="1">
    <citation type="submission" date="2023-05" db="EMBL/GenBank/DDBJ databases">
        <title>Draft genome sequence of Streptomyces sp. B-S-A8 isolated from a cave soil in Thailand.</title>
        <authorList>
            <person name="Chamroensaksri N."/>
            <person name="Muangham S."/>
        </authorList>
    </citation>
    <scope>NUCLEOTIDE SEQUENCE [LARGE SCALE GENOMIC DNA]</scope>
    <source>
        <strain evidence="7 8">B-S-A8</strain>
    </source>
</reference>
<keyword evidence="8" id="KW-1185">Reference proteome</keyword>
<evidence type="ECO:0000256" key="5">
    <source>
        <dbReference type="SAM" id="MobiDB-lite"/>
    </source>
</evidence>
<gene>
    <name evidence="7" type="ORF">QIS99_01800</name>
</gene>
<evidence type="ECO:0000256" key="2">
    <source>
        <dbReference type="ARBA" id="ARBA00022741"/>
    </source>
</evidence>
<proteinExistence type="predicted"/>
<accession>A0ABT6RMI0</accession>
<evidence type="ECO:0000259" key="6">
    <source>
        <dbReference type="Pfam" id="PF18085"/>
    </source>
</evidence>
<keyword evidence="4" id="KW-0067">ATP-binding</keyword>
<protein>
    <submittedName>
        <fullName evidence="7">1,4-alpha-glucan branching protein</fullName>
    </submittedName>
</protein>
<comment type="caution">
    <text evidence="7">The sequence shown here is derived from an EMBL/GenBank/DDBJ whole genome shotgun (WGS) entry which is preliminary data.</text>
</comment>
<dbReference type="InterPro" id="IPR040999">
    <property type="entry name" value="Mak_N_cap"/>
</dbReference>
<dbReference type="Pfam" id="PF18085">
    <property type="entry name" value="Mak_N_cap"/>
    <property type="match status" value="1"/>
</dbReference>
<feature type="domain" description="Maltokinase N-terminal cap" evidence="6">
    <location>
        <begin position="20"/>
        <end position="106"/>
    </location>
</feature>
<evidence type="ECO:0000256" key="1">
    <source>
        <dbReference type="ARBA" id="ARBA00022679"/>
    </source>
</evidence>
<feature type="region of interest" description="Disordered" evidence="5">
    <location>
        <begin position="187"/>
        <end position="209"/>
    </location>
</feature>
<keyword evidence="3" id="KW-0418">Kinase</keyword>
<dbReference type="RefSeq" id="WP_282509610.1">
    <property type="nucleotide sequence ID" value="NZ_JASCIR010000001.1"/>
</dbReference>
<sequence length="222" mass="23283">MAVIHHTTVKPTKLELLTNWLPTRAWYAGTGAPALGKAGGFRLDDPAGEVGIEFMVVADTSGSAPVAYHVPLTYRGAPLDGAEDGLVGTVEHGVLGKRWVYDAAHDPVAVAELLALLQGRAQAQAQNETDVPDRSVVARYEGAAIGAGIGSLSAADDAEGTRVVVETADPAARVELRIHRVLGQRESVEGEAPQRHVTADWKPLEGGAGGRERFVEASVQGL</sequence>
<evidence type="ECO:0000256" key="3">
    <source>
        <dbReference type="ARBA" id="ARBA00022777"/>
    </source>
</evidence>
<evidence type="ECO:0000313" key="7">
    <source>
        <dbReference type="EMBL" id="MDI3384953.1"/>
    </source>
</evidence>
<keyword evidence="2" id="KW-0547">Nucleotide-binding</keyword>
<evidence type="ECO:0000256" key="4">
    <source>
        <dbReference type="ARBA" id="ARBA00022840"/>
    </source>
</evidence>
<evidence type="ECO:0000313" key="8">
    <source>
        <dbReference type="Proteomes" id="UP001224661"/>
    </source>
</evidence>